<feature type="compositionally biased region" description="Basic and acidic residues" evidence="1">
    <location>
        <begin position="1"/>
        <end position="15"/>
    </location>
</feature>
<dbReference type="Proteomes" id="UP000054567">
    <property type="component" value="Unassembled WGS sequence"/>
</dbReference>
<dbReference type="EMBL" id="DS268113">
    <property type="protein sequence ID" value="KMM71632.1"/>
    <property type="molecule type" value="Genomic_DNA"/>
</dbReference>
<proteinExistence type="predicted"/>
<organism evidence="2 3">
    <name type="scientific">Coccidioides posadasii RMSCC 3488</name>
    <dbReference type="NCBI Taxonomy" id="454284"/>
    <lineage>
        <taxon>Eukaryota</taxon>
        <taxon>Fungi</taxon>
        <taxon>Dikarya</taxon>
        <taxon>Ascomycota</taxon>
        <taxon>Pezizomycotina</taxon>
        <taxon>Eurotiomycetes</taxon>
        <taxon>Eurotiomycetidae</taxon>
        <taxon>Onygenales</taxon>
        <taxon>Onygenaceae</taxon>
        <taxon>Coccidioides</taxon>
    </lineage>
</organism>
<reference evidence="3" key="3">
    <citation type="journal article" date="2010" name="Genome Res.">
        <title>Population genomic sequencing of Coccidioides fungi reveals recent hybridization and transposon control.</title>
        <authorList>
            <person name="Neafsey D.E."/>
            <person name="Barker B.M."/>
            <person name="Sharpton T.J."/>
            <person name="Stajich J.E."/>
            <person name="Park D.J."/>
            <person name="Whiston E."/>
            <person name="Hung C.-Y."/>
            <person name="McMahan C."/>
            <person name="White J."/>
            <person name="Sykes S."/>
            <person name="Heiman D."/>
            <person name="Young S."/>
            <person name="Zeng Q."/>
            <person name="Abouelleil A."/>
            <person name="Aftuck L."/>
            <person name="Bessette D."/>
            <person name="Brown A."/>
            <person name="FitzGerald M."/>
            <person name="Lui A."/>
            <person name="Macdonald J.P."/>
            <person name="Priest M."/>
            <person name="Orbach M.J."/>
            <person name="Galgiani J.N."/>
            <person name="Kirkland T.N."/>
            <person name="Cole G.T."/>
            <person name="Birren B.W."/>
            <person name="Henn M.R."/>
            <person name="Taylor J.W."/>
            <person name="Rounsley S.D."/>
        </authorList>
    </citation>
    <scope>NUCLEOTIDE SEQUENCE [LARGE SCALE GENOMIC DNA]</scope>
    <source>
        <strain evidence="3">RMSCC 3488</strain>
    </source>
</reference>
<reference evidence="2 3" key="1">
    <citation type="submission" date="2007-06" db="EMBL/GenBank/DDBJ databases">
        <title>The Genome Sequence of Coccidioides posadasii RMSCC_3488.</title>
        <authorList>
            <consortium name="Coccidioides Genome Resources Consortium"/>
            <consortium name="The Broad Institute Genome Sequencing Platform"/>
            <person name="Henn M.R."/>
            <person name="Sykes S."/>
            <person name="Young S."/>
            <person name="Jaffe D."/>
            <person name="Berlin A."/>
            <person name="Alvarez P."/>
            <person name="Butler J."/>
            <person name="Gnerre S."/>
            <person name="Grabherr M."/>
            <person name="Mauceli E."/>
            <person name="Brockman W."/>
            <person name="Kodira C."/>
            <person name="Alvarado L."/>
            <person name="Zeng Q."/>
            <person name="Crawford M."/>
            <person name="Antoine C."/>
            <person name="Devon K."/>
            <person name="Galgiani J."/>
            <person name="Orsborn K."/>
            <person name="Lewis M.L."/>
            <person name="Nusbaum C."/>
            <person name="Galagan J."/>
            <person name="Birren B."/>
        </authorList>
    </citation>
    <scope>NUCLEOTIDE SEQUENCE [LARGE SCALE GENOMIC DNA]</scope>
    <source>
        <strain evidence="2 3">RMSCC 3488</strain>
    </source>
</reference>
<protein>
    <submittedName>
        <fullName evidence="2">Uncharacterized protein</fullName>
    </submittedName>
</protein>
<dbReference type="AlphaFoldDB" id="A0A0J6IIG0"/>
<dbReference type="VEuPathDB" id="FungiDB:CPAG_07935"/>
<gene>
    <name evidence="2" type="ORF">CPAG_07935</name>
</gene>
<name>A0A0J6IIG0_COCPO</name>
<feature type="region of interest" description="Disordered" evidence="1">
    <location>
        <begin position="1"/>
        <end position="22"/>
    </location>
</feature>
<accession>A0A0J6IIG0</accession>
<reference evidence="3" key="2">
    <citation type="journal article" date="2009" name="Genome Res.">
        <title>Comparative genomic analyses of the human fungal pathogens Coccidioides and their relatives.</title>
        <authorList>
            <person name="Sharpton T.J."/>
            <person name="Stajich J.E."/>
            <person name="Rounsley S.D."/>
            <person name="Gardner M.J."/>
            <person name="Wortman J.R."/>
            <person name="Jordar V.S."/>
            <person name="Maiti R."/>
            <person name="Kodira C.D."/>
            <person name="Neafsey D.E."/>
            <person name="Zeng Q."/>
            <person name="Hung C.-Y."/>
            <person name="McMahan C."/>
            <person name="Muszewska A."/>
            <person name="Grynberg M."/>
            <person name="Mandel M.A."/>
            <person name="Kellner E.M."/>
            <person name="Barker B.M."/>
            <person name="Galgiani J.N."/>
            <person name="Orbach M.J."/>
            <person name="Kirkland T.N."/>
            <person name="Cole G.T."/>
            <person name="Henn M.R."/>
            <person name="Birren B.W."/>
            <person name="Taylor J.W."/>
        </authorList>
    </citation>
    <scope>NUCLEOTIDE SEQUENCE [LARGE SCALE GENOMIC DNA]</scope>
    <source>
        <strain evidence="3">RMSCC 3488</strain>
    </source>
</reference>
<sequence length="61" mass="6827">MQPVSRERLSSRSDTPDVSAFLAPPKSVERGFSSQKPACFKRYTGPVDAYHCYTLAYPIDT</sequence>
<evidence type="ECO:0000313" key="3">
    <source>
        <dbReference type="Proteomes" id="UP000054567"/>
    </source>
</evidence>
<evidence type="ECO:0000313" key="2">
    <source>
        <dbReference type="EMBL" id="KMM71632.1"/>
    </source>
</evidence>
<evidence type="ECO:0000256" key="1">
    <source>
        <dbReference type="SAM" id="MobiDB-lite"/>
    </source>
</evidence>